<accession>A0A2P2P8F0</accession>
<protein>
    <submittedName>
        <fullName evidence="1">Uncharacterized protein</fullName>
    </submittedName>
</protein>
<sequence length="30" mass="3568">MRSKPNNHKSLRFLFMACKITVFKFCYSGL</sequence>
<organism evidence="1">
    <name type="scientific">Rhizophora mucronata</name>
    <name type="common">Asiatic mangrove</name>
    <dbReference type="NCBI Taxonomy" id="61149"/>
    <lineage>
        <taxon>Eukaryota</taxon>
        <taxon>Viridiplantae</taxon>
        <taxon>Streptophyta</taxon>
        <taxon>Embryophyta</taxon>
        <taxon>Tracheophyta</taxon>
        <taxon>Spermatophyta</taxon>
        <taxon>Magnoliopsida</taxon>
        <taxon>eudicotyledons</taxon>
        <taxon>Gunneridae</taxon>
        <taxon>Pentapetalae</taxon>
        <taxon>rosids</taxon>
        <taxon>fabids</taxon>
        <taxon>Malpighiales</taxon>
        <taxon>Rhizophoraceae</taxon>
        <taxon>Rhizophora</taxon>
    </lineage>
</organism>
<dbReference type="AlphaFoldDB" id="A0A2P2P8F0"/>
<reference evidence="1" key="1">
    <citation type="submission" date="2018-02" db="EMBL/GenBank/DDBJ databases">
        <title>Rhizophora mucronata_Transcriptome.</title>
        <authorList>
            <person name="Meera S.P."/>
            <person name="Sreeshan A."/>
            <person name="Augustine A."/>
        </authorList>
    </citation>
    <scope>NUCLEOTIDE SEQUENCE</scope>
    <source>
        <tissue evidence="1">Leaf</tissue>
    </source>
</reference>
<proteinExistence type="predicted"/>
<name>A0A2P2P8F0_RHIMU</name>
<evidence type="ECO:0000313" key="1">
    <source>
        <dbReference type="EMBL" id="MBX50977.1"/>
    </source>
</evidence>
<dbReference type="EMBL" id="GGEC01070493">
    <property type="protein sequence ID" value="MBX50977.1"/>
    <property type="molecule type" value="Transcribed_RNA"/>
</dbReference>